<evidence type="ECO:0000313" key="3">
    <source>
        <dbReference type="Proteomes" id="UP000095492"/>
    </source>
</evidence>
<dbReference type="STRING" id="39490.ERS852448_02232"/>
<dbReference type="Proteomes" id="UP000095492">
    <property type="component" value="Unassembled WGS sequence"/>
</dbReference>
<dbReference type="EMBL" id="CYYA01000016">
    <property type="protein sequence ID" value="CUN17827.1"/>
    <property type="molecule type" value="Genomic_DNA"/>
</dbReference>
<dbReference type="InterPro" id="IPR051805">
    <property type="entry name" value="Dehydratase_Activator_Redct"/>
</dbReference>
<reference evidence="1 3" key="1">
    <citation type="submission" date="2015-09" db="EMBL/GenBank/DDBJ databases">
        <authorList>
            <consortium name="Pathogen Informatics"/>
        </authorList>
    </citation>
    <scope>NUCLEOTIDE SEQUENCE [LARGE SCALE GENOMIC DNA]</scope>
    <source>
        <strain evidence="1 3">2789STDY5608891</strain>
    </source>
</reference>
<dbReference type="PANTHER" id="PTHR32329">
    <property type="entry name" value="BIFUNCTIONAL PROTEIN [INCLUDES 2-HYDROXYACYL-COA DEHYDRATASE (N-TER) AND ITS ACTIVATOR DOMAIN (C_TERM)-RELATED"/>
    <property type="match status" value="1"/>
</dbReference>
<dbReference type="EMBL" id="WKRA01000003">
    <property type="protein sequence ID" value="MSD15086.1"/>
    <property type="molecule type" value="Genomic_DNA"/>
</dbReference>
<name>A0A173UUM8_EUBRA</name>
<accession>A0A173UUM8</accession>
<dbReference type="Proteomes" id="UP000431304">
    <property type="component" value="Unassembled WGS sequence"/>
</dbReference>
<dbReference type="OrthoDB" id="9780120at2"/>
<dbReference type="Gene3D" id="3.40.50.11900">
    <property type="match status" value="1"/>
</dbReference>
<protein>
    <submittedName>
        <fullName evidence="1">Uncharacterized protein conserved in bacteria</fullName>
    </submittedName>
</protein>
<dbReference type="GeneID" id="42786138"/>
<sequence length="382" mass="43517">MPEKKYKLCYPQLGNYDIPIQYFVNNGLHLEYLAPPAMTKRTIELGAKYSPDFVCAPFKCMMGCYIEALEQGANVLIQTGGTCRLGYYGELHEQILKDMGYDFEMFNLTLFRYKNLIGMLKGMKQFAPNASLLQMAKALPATARMITVIDKVEDNYRQNMGFEIKKGSYDKVYNRFLAQLRKAKGLSDVNRIYKKAIADFDAIPKNKPAHPLRVGVVGEYFTIMDPYSNHEIEKKLAQMGAEVHRWMNLSNSVLLCPDKGTLKKLKGYLTYDLYKFPSSLWVNIQKKLSSKYTKFDMGSSSISTIALAEHYAKKGFDGLVHVKSFGCTPEMDAVPVLHNISSDYKIPVLYLNYDTQTSDTGIETRLEAFYDMIAMRKEVTQS</sequence>
<dbReference type="PANTHER" id="PTHR32329:SF2">
    <property type="entry name" value="BIFUNCTIONAL PROTEIN [INCLUDES 2-HYDROXYACYL-COA DEHYDRATASE (N-TER) AND ITS ACTIVATOR DOMAIN (C_TERM)"/>
    <property type="match status" value="1"/>
</dbReference>
<evidence type="ECO:0000313" key="2">
    <source>
        <dbReference type="EMBL" id="MSD15086.1"/>
    </source>
</evidence>
<dbReference type="AlphaFoldDB" id="A0A173UUM8"/>
<organism evidence="1 3">
    <name type="scientific">Eubacterium ramulus</name>
    <dbReference type="NCBI Taxonomy" id="39490"/>
    <lineage>
        <taxon>Bacteria</taxon>
        <taxon>Bacillati</taxon>
        <taxon>Bacillota</taxon>
        <taxon>Clostridia</taxon>
        <taxon>Eubacteriales</taxon>
        <taxon>Eubacteriaceae</taxon>
        <taxon>Eubacterium</taxon>
    </lineage>
</organism>
<gene>
    <name evidence="1" type="ORF">ERS852448_02232</name>
    <name evidence="2" type="ORF">GKE72_03175</name>
</gene>
<evidence type="ECO:0000313" key="4">
    <source>
        <dbReference type="Proteomes" id="UP000431304"/>
    </source>
</evidence>
<reference evidence="2 4" key="2">
    <citation type="journal article" date="2019" name="Nat. Med.">
        <title>A library of human gut bacterial isolates paired with longitudinal multiomics data enables mechanistic microbiome research.</title>
        <authorList>
            <person name="Poyet M."/>
            <person name="Groussin M."/>
            <person name="Gibbons S.M."/>
            <person name="Avila-Pacheco J."/>
            <person name="Jiang X."/>
            <person name="Kearney S.M."/>
            <person name="Perrotta A.R."/>
            <person name="Berdy B."/>
            <person name="Zhao S."/>
            <person name="Lieberman T.D."/>
            <person name="Swanson P.K."/>
            <person name="Smith M."/>
            <person name="Roesemann S."/>
            <person name="Alexander J.E."/>
            <person name="Rich S.A."/>
            <person name="Livny J."/>
            <person name="Vlamakis H."/>
            <person name="Clish C."/>
            <person name="Bullock K."/>
            <person name="Deik A."/>
            <person name="Scott J."/>
            <person name="Pierce K.A."/>
            <person name="Xavier R.J."/>
            <person name="Alm E.J."/>
        </authorList>
    </citation>
    <scope>NUCLEOTIDE SEQUENCE [LARGE SCALE GENOMIC DNA]</scope>
    <source>
        <strain evidence="2 4">BIOML-A3</strain>
    </source>
</reference>
<proteinExistence type="predicted"/>
<evidence type="ECO:0000313" key="1">
    <source>
        <dbReference type="EMBL" id="CUN17827.1"/>
    </source>
</evidence>
<dbReference type="RefSeq" id="WP_021738656.1">
    <property type="nucleotide sequence ID" value="NZ_CABKSU010000037.1"/>
</dbReference>